<proteinExistence type="predicted"/>
<reference evidence="1 2" key="1">
    <citation type="submission" date="2024-04" db="EMBL/GenBank/DDBJ databases">
        <title>Two novel Raoultella species associated with bleeding cankers of broadleaf hosts, Raoultella scottia sp. nov. and Raoultella lignicola sp. nov.</title>
        <authorList>
            <person name="Brady C.L."/>
        </authorList>
    </citation>
    <scope>NUCLEOTIDE SEQUENCE [LARGE SCALE GENOMIC DNA]</scope>
    <source>
        <strain evidence="1 2">TW_WC1a.1</strain>
    </source>
</reference>
<evidence type="ECO:0000313" key="1">
    <source>
        <dbReference type="EMBL" id="MEL0550612.1"/>
    </source>
</evidence>
<keyword evidence="2" id="KW-1185">Reference proteome</keyword>
<organism evidence="1 2">
    <name type="scientific">Raoultella lignicola</name>
    <dbReference type="NCBI Taxonomy" id="3040939"/>
    <lineage>
        <taxon>Bacteria</taxon>
        <taxon>Pseudomonadati</taxon>
        <taxon>Pseudomonadota</taxon>
        <taxon>Gammaproteobacteria</taxon>
        <taxon>Enterobacterales</taxon>
        <taxon>Enterobacteriaceae</taxon>
        <taxon>Klebsiella/Raoultella group</taxon>
        <taxon>Raoultella</taxon>
    </lineage>
</organism>
<comment type="caution">
    <text evidence="1">The sequence shown here is derived from an EMBL/GenBank/DDBJ whole genome shotgun (WGS) entry which is preliminary data.</text>
</comment>
<protein>
    <recommendedName>
        <fullName evidence="3">FidL-like membrane protein</fullName>
    </recommendedName>
</protein>
<dbReference type="RefSeq" id="WP_123756866.1">
    <property type="nucleotide sequence ID" value="NZ_JARXNK020000096.1"/>
</dbReference>
<name>A0ABU9F2N4_9ENTR</name>
<gene>
    <name evidence="1" type="ORF">QFI96_002710</name>
</gene>
<evidence type="ECO:0008006" key="3">
    <source>
        <dbReference type="Google" id="ProtNLM"/>
    </source>
</evidence>
<accession>A0ABU9F2N4</accession>
<dbReference type="EMBL" id="JARXNK020000096">
    <property type="protein sequence ID" value="MEL0550612.1"/>
    <property type="molecule type" value="Genomic_DNA"/>
</dbReference>
<sequence length="159" mass="18039">MKNKSCYLALAITAGIVVSIYAYTQIKPAFAFTKEMSCQSRHTLIHDNLTLDVNYGFTFGNHQGELTIHGVATENNQHAQIRRIVSFSYAKNSGVYILHSQRLESLSGDESDESSVNAHFPAFFYETGKDTLVKIERDKFNTPVIYMQMMPVFYCKTFS</sequence>
<evidence type="ECO:0000313" key="2">
    <source>
        <dbReference type="Proteomes" id="UP001312893"/>
    </source>
</evidence>
<dbReference type="Proteomes" id="UP001312893">
    <property type="component" value="Unassembled WGS sequence"/>
</dbReference>